<evidence type="ECO:0000256" key="7">
    <source>
        <dbReference type="ARBA" id="ARBA00023136"/>
    </source>
</evidence>
<feature type="transmembrane region" description="Helical" evidence="8">
    <location>
        <begin position="289"/>
        <end position="309"/>
    </location>
</feature>
<comment type="function">
    <text evidence="8">A acetyltransferase, which acetylates the inositol ring of phosphatidylinositol during biosynthesis of GPI-anchor.</text>
</comment>
<feature type="transmembrane region" description="Helical" evidence="8">
    <location>
        <begin position="223"/>
        <end position="244"/>
    </location>
</feature>
<evidence type="ECO:0000256" key="5">
    <source>
        <dbReference type="ARBA" id="ARBA00022692"/>
    </source>
</evidence>
<dbReference type="GO" id="GO:0005789">
    <property type="term" value="C:endoplasmic reticulum membrane"/>
    <property type="evidence" value="ECO:0007669"/>
    <property type="project" value="UniProtKB-SubCell"/>
</dbReference>
<dbReference type="InParanoid" id="A0A0L0HHC0"/>
<evidence type="ECO:0000256" key="8">
    <source>
        <dbReference type="RuleBase" id="RU280819"/>
    </source>
</evidence>
<dbReference type="GO" id="GO:0032216">
    <property type="term" value="F:glucosaminyl-phosphatidylinositol O-acyltransferase activity"/>
    <property type="evidence" value="ECO:0007669"/>
    <property type="project" value="EnsemblFungi"/>
</dbReference>
<dbReference type="GeneID" id="27688213"/>
<dbReference type="GO" id="GO:0072659">
    <property type="term" value="P:protein localization to plasma membrane"/>
    <property type="evidence" value="ECO:0007669"/>
    <property type="project" value="TreeGrafter"/>
</dbReference>
<accession>A0A0L0HHC0</accession>
<keyword evidence="6 8" id="KW-1133">Transmembrane helix</keyword>
<feature type="transmembrane region" description="Helical" evidence="8">
    <location>
        <begin position="116"/>
        <end position="137"/>
    </location>
</feature>
<keyword evidence="8" id="KW-0256">Endoplasmic reticulum</keyword>
<dbReference type="OrthoDB" id="15270at2759"/>
<organism evidence="9 10">
    <name type="scientific">Spizellomyces punctatus (strain DAOM BR117)</name>
    <dbReference type="NCBI Taxonomy" id="645134"/>
    <lineage>
        <taxon>Eukaryota</taxon>
        <taxon>Fungi</taxon>
        <taxon>Fungi incertae sedis</taxon>
        <taxon>Chytridiomycota</taxon>
        <taxon>Chytridiomycota incertae sedis</taxon>
        <taxon>Chytridiomycetes</taxon>
        <taxon>Spizellomycetales</taxon>
        <taxon>Spizellomycetaceae</taxon>
        <taxon>Spizellomyces</taxon>
    </lineage>
</organism>
<keyword evidence="7 8" id="KW-0472">Membrane</keyword>
<evidence type="ECO:0000256" key="2">
    <source>
        <dbReference type="ARBA" id="ARBA00004687"/>
    </source>
</evidence>
<keyword evidence="8" id="KW-0808">Transferase</keyword>
<dbReference type="AlphaFoldDB" id="A0A0L0HHC0"/>
<dbReference type="RefSeq" id="XP_016608506.1">
    <property type="nucleotide sequence ID" value="XM_016753017.1"/>
</dbReference>
<protein>
    <recommendedName>
        <fullName evidence="8">GPI-anchored wall transfer protein</fullName>
        <ecNumber evidence="8">2.3.-.-</ecNumber>
    </recommendedName>
</protein>
<feature type="transmembrane region" description="Helical" evidence="8">
    <location>
        <begin position="251"/>
        <end position="269"/>
    </location>
</feature>
<proteinExistence type="inferred from homology"/>
<dbReference type="OMA" id="GLYVMQP"/>
<feature type="transmembrane region" description="Helical" evidence="8">
    <location>
        <begin position="402"/>
        <end position="422"/>
    </location>
</feature>
<keyword evidence="4 8" id="KW-0337">GPI-anchor biosynthesis</keyword>
<dbReference type="EMBL" id="KQ257456">
    <property type="protein sequence ID" value="KND00467.1"/>
    <property type="molecule type" value="Genomic_DNA"/>
</dbReference>
<keyword evidence="10" id="KW-1185">Reference proteome</keyword>
<comment type="pathway">
    <text evidence="2 8">Glycolipid biosynthesis; glycosylphosphatidylinositol-anchor biosynthesis.</text>
</comment>
<keyword evidence="8" id="KW-0012">Acyltransferase</keyword>
<dbReference type="InterPro" id="IPR009447">
    <property type="entry name" value="PIGW/GWT1"/>
</dbReference>
<dbReference type="PANTHER" id="PTHR20661">
    <property type="entry name" value="PHOSPHATIDYLINOSITOL-GLYCAN BIOSYNTHESIS CLASS W PROTEIN"/>
    <property type="match status" value="1"/>
</dbReference>
<evidence type="ECO:0000256" key="4">
    <source>
        <dbReference type="ARBA" id="ARBA00022502"/>
    </source>
</evidence>
<dbReference type="PANTHER" id="PTHR20661:SF0">
    <property type="entry name" value="PHOSPHATIDYLINOSITOL-GLYCAN BIOSYNTHESIS CLASS W PROTEIN"/>
    <property type="match status" value="1"/>
</dbReference>
<feature type="transmembrane region" description="Helical" evidence="8">
    <location>
        <begin position="329"/>
        <end position="348"/>
    </location>
</feature>
<evidence type="ECO:0000256" key="1">
    <source>
        <dbReference type="ARBA" id="ARBA00004141"/>
    </source>
</evidence>
<evidence type="ECO:0000313" key="10">
    <source>
        <dbReference type="Proteomes" id="UP000053201"/>
    </source>
</evidence>
<dbReference type="VEuPathDB" id="FungiDB:SPPG_04783"/>
<dbReference type="FunCoup" id="A0A0L0HHC0">
    <property type="interactions" value="99"/>
</dbReference>
<dbReference type="UniPathway" id="UPA00196"/>
<dbReference type="GO" id="GO:0006506">
    <property type="term" value="P:GPI anchor biosynthetic process"/>
    <property type="evidence" value="ECO:0007669"/>
    <property type="project" value="UniProtKB-UniPathway"/>
</dbReference>
<feature type="transmembrane region" description="Helical" evidence="8">
    <location>
        <begin position="360"/>
        <end position="382"/>
    </location>
</feature>
<evidence type="ECO:0000313" key="9">
    <source>
        <dbReference type="EMBL" id="KND00467.1"/>
    </source>
</evidence>
<dbReference type="Pfam" id="PF06423">
    <property type="entry name" value="GWT1"/>
    <property type="match status" value="1"/>
</dbReference>
<gene>
    <name evidence="9" type="ORF">SPPG_04783</name>
</gene>
<dbReference type="eggNOG" id="KOG0411">
    <property type="taxonomic scope" value="Eukaryota"/>
</dbReference>
<keyword evidence="5 8" id="KW-0812">Transmembrane</keyword>
<comment type="subcellular location">
    <subcellularLocation>
        <location evidence="8">Endoplasmic reticulum membrane</location>
        <topology evidence="8">Multi-pass membrane protein</topology>
    </subcellularLocation>
    <subcellularLocation>
        <location evidence="1">Membrane</location>
        <topology evidence="1">Multi-pass membrane protein</topology>
    </subcellularLocation>
</comment>
<feature type="transmembrane region" description="Helical" evidence="8">
    <location>
        <begin position="152"/>
        <end position="172"/>
    </location>
</feature>
<dbReference type="STRING" id="645134.A0A0L0HHC0"/>
<sequence>MDEATRRAKEEHVTGHNGTSVLELQQVLTVTLLSYALWKAVTQTWHPGRRSMLLEYSCEFATLVLPFLLSVTTEWKSQTLAALLLATVFVSCLPVPQHVEKAAKNKPTKSIAQFHLPFLTPVRGCLQVVTIICILAVDFRVFPRRFAKTETFGTSLMDLGVGLFIFSGGVVAGPRLKTTAGEPIEKLYKSIKLCTPVMILGVARMILTKGVNYQEHVTEYGVHWNFFMTLALIPLVITILQLLAPGLSFTTLAVVISVAYTILLQNMGLERYIMEAPRDNIFSMNREGICSFFGYLAIFLLAADIGARLRMYTTHQTVPVALPQILRELLAILISLSIAFAVATQILGIQVSRRLANISYVLWVSLSGVYHVSGCALIDLLYGTRAEIQTPLLYKAINRNQLAIFLVGNLLTGLVNLSVNTLEVSDSTAYAILTLYIFIVGGVAVILDHLNLTLKL</sequence>
<dbReference type="PIRSF" id="PIRSF017321">
    <property type="entry name" value="GWT1"/>
    <property type="match status" value="1"/>
</dbReference>
<comment type="similarity">
    <text evidence="3 8">Belongs to the PIGW family.</text>
</comment>
<dbReference type="EC" id="2.3.-.-" evidence="8"/>
<feature type="transmembrane region" description="Helical" evidence="8">
    <location>
        <begin position="428"/>
        <end position="447"/>
    </location>
</feature>
<evidence type="ECO:0000256" key="3">
    <source>
        <dbReference type="ARBA" id="ARBA00007559"/>
    </source>
</evidence>
<dbReference type="Proteomes" id="UP000053201">
    <property type="component" value="Unassembled WGS sequence"/>
</dbReference>
<name>A0A0L0HHC0_SPIPD</name>
<evidence type="ECO:0000256" key="6">
    <source>
        <dbReference type="ARBA" id="ARBA00022989"/>
    </source>
</evidence>
<reference evidence="9 10" key="1">
    <citation type="submission" date="2009-08" db="EMBL/GenBank/DDBJ databases">
        <title>The Genome Sequence of Spizellomyces punctatus strain DAOM BR117.</title>
        <authorList>
            <consortium name="The Broad Institute Genome Sequencing Platform"/>
            <person name="Russ C."/>
            <person name="Cuomo C."/>
            <person name="Shea T."/>
            <person name="Young S.K."/>
            <person name="Zeng Q."/>
            <person name="Koehrsen M."/>
            <person name="Haas B."/>
            <person name="Borodovsky M."/>
            <person name="Guigo R."/>
            <person name="Alvarado L."/>
            <person name="Berlin A."/>
            <person name="Bochicchio J."/>
            <person name="Borenstein D."/>
            <person name="Chapman S."/>
            <person name="Chen Z."/>
            <person name="Engels R."/>
            <person name="Freedman E."/>
            <person name="Gellesch M."/>
            <person name="Goldberg J."/>
            <person name="Griggs A."/>
            <person name="Gujja S."/>
            <person name="Heiman D."/>
            <person name="Hepburn T."/>
            <person name="Howarth C."/>
            <person name="Jen D."/>
            <person name="Larson L."/>
            <person name="Lewis B."/>
            <person name="Mehta T."/>
            <person name="Park D."/>
            <person name="Pearson M."/>
            <person name="Roberts A."/>
            <person name="Saif S."/>
            <person name="Shenoy N."/>
            <person name="Sisk P."/>
            <person name="Stolte C."/>
            <person name="Sykes S."/>
            <person name="Thomson T."/>
            <person name="Walk T."/>
            <person name="White J."/>
            <person name="Yandava C."/>
            <person name="Burger G."/>
            <person name="Gray M.W."/>
            <person name="Holland P.W.H."/>
            <person name="King N."/>
            <person name="Lang F.B.F."/>
            <person name="Roger A.J."/>
            <person name="Ruiz-Trillo I."/>
            <person name="Lander E."/>
            <person name="Nusbaum C."/>
        </authorList>
    </citation>
    <scope>NUCLEOTIDE SEQUENCE [LARGE SCALE GENOMIC DNA]</scope>
    <source>
        <strain evidence="9 10">DAOM BR117</strain>
    </source>
</reference>